<dbReference type="Gene3D" id="3.40.50.12780">
    <property type="entry name" value="N-terminal domain of ligase-like"/>
    <property type="match status" value="1"/>
</dbReference>
<evidence type="ECO:0000313" key="4">
    <source>
        <dbReference type="Proteomes" id="UP000580517"/>
    </source>
</evidence>
<feature type="domain" description="AMP-dependent synthetase/ligase" evidence="1">
    <location>
        <begin position="10"/>
        <end position="354"/>
    </location>
</feature>
<dbReference type="OrthoDB" id="9766486at2"/>
<dbReference type="Proteomes" id="UP000580517">
    <property type="component" value="Unassembled WGS sequence"/>
</dbReference>
<organism evidence="3 4">
    <name type="scientific">Allopusillimonas soli</name>
    <dbReference type="NCBI Taxonomy" id="659016"/>
    <lineage>
        <taxon>Bacteria</taxon>
        <taxon>Pseudomonadati</taxon>
        <taxon>Pseudomonadota</taxon>
        <taxon>Betaproteobacteria</taxon>
        <taxon>Burkholderiales</taxon>
        <taxon>Alcaligenaceae</taxon>
        <taxon>Allopusillimonas</taxon>
    </lineage>
</organism>
<dbReference type="SUPFAM" id="SSF56801">
    <property type="entry name" value="Acetyl-CoA synthetase-like"/>
    <property type="match status" value="1"/>
</dbReference>
<dbReference type="InterPro" id="IPR042099">
    <property type="entry name" value="ANL_N_sf"/>
</dbReference>
<gene>
    <name evidence="3" type="ORF">H0A68_17815</name>
</gene>
<dbReference type="InterPro" id="IPR000873">
    <property type="entry name" value="AMP-dep_synth/lig_dom"/>
</dbReference>
<evidence type="ECO:0000313" key="3">
    <source>
        <dbReference type="EMBL" id="NYT38739.1"/>
    </source>
</evidence>
<dbReference type="PANTHER" id="PTHR43767:SF7">
    <property type="entry name" value="MEDIUM_LONG-CHAIN-FATTY-ACID--COA LIGASE FADD8"/>
    <property type="match status" value="1"/>
</dbReference>
<evidence type="ECO:0000259" key="1">
    <source>
        <dbReference type="Pfam" id="PF00501"/>
    </source>
</evidence>
<protein>
    <submittedName>
        <fullName evidence="3">AMP-binding protein</fullName>
    </submittedName>
</protein>
<keyword evidence="4" id="KW-1185">Reference proteome</keyword>
<dbReference type="EMBL" id="JACCEW010000007">
    <property type="protein sequence ID" value="NYT38739.1"/>
    <property type="molecule type" value="Genomic_DNA"/>
</dbReference>
<dbReference type="Gene3D" id="3.30.300.30">
    <property type="match status" value="1"/>
</dbReference>
<sequence length="503" mass="54503">MQPIDFLYRAGQIHGDRIAISATERQLTYTELIAQVDALAAALQQKDPTPGSRVALCAANSVEHIVAMLAIMAAGKVWVPLNYRSTPSEIKRILDAIEPGAVIVDDAGSALVREHDNLALHFSCFPELFARFKGQAPVRHARSRDDTQAIKFTGGTTGLPKGVMQPSRAWLAGIINQIAGWQIASDDQFVICAPVSHGTGTYVLPLLAQGGRLVLCASNSAHDIARAFQNGGTMTFMPPTLIYKLMAEPGLDRSFFPRLRLLIYGGAGMPTEKITKAQAFFGPVIATTYGQTEAPQIAARLGPDDLAQPANLASVGRASWLTDIAILSPEGMQLPPVEIGHVAIRGDLVMTGYWKLPEKTDETIRDGWLLTGDAGYLDERGFLFLKERLRDVIITGGFNVYPIDVENALSSHPAVHEAAVFGVKDDKWGEAVTAAIEFKSGRAATEDELKAFVRDKLGPVHTPKNIRILRTLPRSPVGKVLKNVLKAEAVDRPETSMSKEESV</sequence>
<reference evidence="3 4" key="1">
    <citation type="submission" date="2020-07" db="EMBL/GenBank/DDBJ databases">
        <title>Taxonomic revisions and descriptions of new bacterial species based on genomic comparisons in the high-G+C-content subgroup of the family Alcaligenaceae.</title>
        <authorList>
            <person name="Szabo A."/>
            <person name="Felfoldi T."/>
        </authorList>
    </citation>
    <scope>NUCLEOTIDE SEQUENCE [LARGE SCALE GENOMIC DNA]</scope>
    <source>
        <strain evidence="3 4">DSM 25264</strain>
    </source>
</reference>
<dbReference type="InterPro" id="IPR020845">
    <property type="entry name" value="AMP-binding_CS"/>
</dbReference>
<accession>A0A853FFT3</accession>
<dbReference type="GO" id="GO:0016877">
    <property type="term" value="F:ligase activity, forming carbon-sulfur bonds"/>
    <property type="evidence" value="ECO:0007669"/>
    <property type="project" value="UniProtKB-ARBA"/>
</dbReference>
<feature type="domain" description="AMP-binding enzyme C-terminal" evidence="2">
    <location>
        <begin position="405"/>
        <end position="479"/>
    </location>
</feature>
<comment type="caution">
    <text evidence="3">The sequence shown here is derived from an EMBL/GenBank/DDBJ whole genome shotgun (WGS) entry which is preliminary data.</text>
</comment>
<dbReference type="AlphaFoldDB" id="A0A853FFT3"/>
<evidence type="ECO:0000259" key="2">
    <source>
        <dbReference type="Pfam" id="PF13193"/>
    </source>
</evidence>
<dbReference type="PANTHER" id="PTHR43767">
    <property type="entry name" value="LONG-CHAIN-FATTY-ACID--COA LIGASE"/>
    <property type="match status" value="1"/>
</dbReference>
<dbReference type="PROSITE" id="PS00455">
    <property type="entry name" value="AMP_BINDING"/>
    <property type="match status" value="1"/>
</dbReference>
<dbReference type="InterPro" id="IPR045851">
    <property type="entry name" value="AMP-bd_C_sf"/>
</dbReference>
<proteinExistence type="predicted"/>
<dbReference type="RefSeq" id="WP_129971303.1">
    <property type="nucleotide sequence ID" value="NZ_JACCEW010000007.1"/>
</dbReference>
<dbReference type="Pfam" id="PF00501">
    <property type="entry name" value="AMP-binding"/>
    <property type="match status" value="1"/>
</dbReference>
<dbReference type="InterPro" id="IPR050237">
    <property type="entry name" value="ATP-dep_AMP-bd_enzyme"/>
</dbReference>
<dbReference type="InterPro" id="IPR025110">
    <property type="entry name" value="AMP-bd_C"/>
</dbReference>
<name>A0A853FFT3_9BURK</name>
<dbReference type="Pfam" id="PF13193">
    <property type="entry name" value="AMP-binding_C"/>
    <property type="match status" value="1"/>
</dbReference>